<dbReference type="Gene3D" id="3.40.470.10">
    <property type="entry name" value="Uracil-DNA glycosylase-like domain"/>
    <property type="match status" value="1"/>
</dbReference>
<dbReference type="Pfam" id="PF03167">
    <property type="entry name" value="UDG"/>
    <property type="match status" value="1"/>
</dbReference>
<evidence type="ECO:0000313" key="2">
    <source>
        <dbReference type="EMBL" id="MBU9736100.1"/>
    </source>
</evidence>
<proteinExistence type="predicted"/>
<dbReference type="InterPro" id="IPR005122">
    <property type="entry name" value="Uracil-DNA_glycosylase-like"/>
</dbReference>
<dbReference type="SMART" id="SM00986">
    <property type="entry name" value="UDG"/>
    <property type="match status" value="1"/>
</dbReference>
<comment type="caution">
    <text evidence="2">The sequence shown here is derived from an EMBL/GenBank/DDBJ whole genome shotgun (WGS) entry which is preliminary data.</text>
</comment>
<dbReference type="SUPFAM" id="SSF52141">
    <property type="entry name" value="Uracil-DNA glycosylase-like"/>
    <property type="match status" value="1"/>
</dbReference>
<dbReference type="Proteomes" id="UP000712157">
    <property type="component" value="Unassembled WGS sequence"/>
</dbReference>
<dbReference type="InterPro" id="IPR036895">
    <property type="entry name" value="Uracil-DNA_glycosylase-like_sf"/>
</dbReference>
<accession>A0A949JVV1</accession>
<keyword evidence="3" id="KW-1185">Reference proteome</keyword>
<dbReference type="PANTHER" id="PTHR42160">
    <property type="entry name" value="URACIL-DNA GLYCOSYLASE SUPERFAMILY PROTEIN"/>
    <property type="match status" value="1"/>
</dbReference>
<reference evidence="2" key="1">
    <citation type="submission" date="2021-06" db="EMBL/GenBank/DDBJ databases">
        <title>Description of novel taxa of the family Lachnospiraceae.</title>
        <authorList>
            <person name="Chaplin A.V."/>
            <person name="Sokolova S.R."/>
            <person name="Pikina A.P."/>
            <person name="Korzhanova M."/>
            <person name="Belova V."/>
            <person name="Korostin D."/>
            <person name="Efimov B.A."/>
        </authorList>
    </citation>
    <scope>NUCLEOTIDE SEQUENCE</scope>
    <source>
        <strain evidence="2">ASD5720</strain>
    </source>
</reference>
<evidence type="ECO:0000259" key="1">
    <source>
        <dbReference type="SMART" id="SM00986"/>
    </source>
</evidence>
<dbReference type="SMART" id="SM00987">
    <property type="entry name" value="UreE_C"/>
    <property type="match status" value="1"/>
</dbReference>
<dbReference type="PANTHER" id="PTHR42160:SF1">
    <property type="entry name" value="URACIL-DNA GLYCOSYLASE SUPERFAMILY PROTEIN"/>
    <property type="match status" value="1"/>
</dbReference>
<dbReference type="EMBL" id="JAHQCW010000007">
    <property type="protein sequence ID" value="MBU9736100.1"/>
    <property type="molecule type" value="Genomic_DNA"/>
</dbReference>
<feature type="domain" description="Uracil-DNA glycosylase-like" evidence="1">
    <location>
        <begin position="35"/>
        <end position="191"/>
    </location>
</feature>
<dbReference type="CDD" id="cd10033">
    <property type="entry name" value="UDG_like"/>
    <property type="match status" value="1"/>
</dbReference>
<dbReference type="AlphaFoldDB" id="A0A949JVV1"/>
<name>A0A949JVV1_9FIRM</name>
<evidence type="ECO:0000313" key="3">
    <source>
        <dbReference type="Proteomes" id="UP000712157"/>
    </source>
</evidence>
<organism evidence="2 3">
    <name type="scientific">Diplocloster agilis</name>
    <dbReference type="NCBI Taxonomy" id="2850323"/>
    <lineage>
        <taxon>Bacteria</taxon>
        <taxon>Bacillati</taxon>
        <taxon>Bacillota</taxon>
        <taxon>Clostridia</taxon>
        <taxon>Lachnospirales</taxon>
        <taxon>Lachnospiraceae</taxon>
        <taxon>Diplocloster</taxon>
    </lineage>
</organism>
<protein>
    <submittedName>
        <fullName evidence="2">Uracil-DNA glycosylase family protein</fullName>
    </submittedName>
</protein>
<sequence length="202" mass="23382">MEKRDSDEGDWGLLRDEIRSCRLCRERFGFEPNPIVWGSADSKIMQISQAPSKSVHETGIPFHDLSGQKLRREWYEITDEEFYDVHNFYIVSVGHCYPGKNASGGDRMPPALCAKTWLDREVGLVNNEIYLLVGGAAAKFFFPNRGFTGLVFENLTLRGKPAYVLPHPSPLNIKWFRDNPDFLKYRIREIRRVIHQVLNLPR</sequence>
<dbReference type="InterPro" id="IPR047124">
    <property type="entry name" value="HI_0220.2"/>
</dbReference>
<gene>
    <name evidence="2" type="ORF">KTH89_06085</name>
</gene>